<protein>
    <submittedName>
        <fullName evidence="2">Symporter</fullName>
    </submittedName>
</protein>
<keyword evidence="1" id="KW-0472">Membrane</keyword>
<dbReference type="EMBL" id="LR134204">
    <property type="protein sequence ID" value="VEB93299.1"/>
    <property type="molecule type" value="Genomic_DNA"/>
</dbReference>
<keyword evidence="1" id="KW-1133">Transmembrane helix</keyword>
<keyword evidence="1" id="KW-0812">Transmembrane</keyword>
<evidence type="ECO:0000256" key="1">
    <source>
        <dbReference type="SAM" id="Phobius"/>
    </source>
</evidence>
<dbReference type="Pfam" id="PF13347">
    <property type="entry name" value="MFS_2"/>
    <property type="match status" value="1"/>
</dbReference>
<proteinExistence type="predicted"/>
<accession>A0A3S5DP55</accession>
<dbReference type="SUPFAM" id="SSF103473">
    <property type="entry name" value="MFS general substrate transporter"/>
    <property type="match status" value="1"/>
</dbReference>
<evidence type="ECO:0000313" key="2">
    <source>
        <dbReference type="EMBL" id="VEB93299.1"/>
    </source>
</evidence>
<evidence type="ECO:0000313" key="3">
    <source>
        <dbReference type="Proteomes" id="UP000270272"/>
    </source>
</evidence>
<dbReference type="AlphaFoldDB" id="A0A3S5DP55"/>
<gene>
    <name evidence="2" type="primary">yicJ_1</name>
    <name evidence="2" type="ORF">NCTC11075_04179</name>
</gene>
<feature type="transmembrane region" description="Helical" evidence="1">
    <location>
        <begin position="80"/>
        <end position="105"/>
    </location>
</feature>
<dbReference type="Proteomes" id="UP000270272">
    <property type="component" value="Chromosome"/>
</dbReference>
<reference evidence="2 3" key="1">
    <citation type="submission" date="2018-12" db="EMBL/GenBank/DDBJ databases">
        <authorList>
            <consortium name="Pathogen Informatics"/>
        </authorList>
    </citation>
    <scope>NUCLEOTIDE SEQUENCE [LARGE SCALE GENOMIC DNA]</scope>
    <source>
        <strain evidence="2 3">NCTC11075</strain>
    </source>
</reference>
<sequence length="200" mass="22701">MLYFLLNILHQIPSPLHWSLMADVDDYGEWKTGKRITGISFSGNLFFLKLGLAIAGAMVGFLLSWYGYDAGAKAQSDTAIGGIVLLFTVIPGVGYLITAGVVRLLKVDRELMKQIQKDLEKRRASYRELNDDPQFNVAETVRKPDAKLAQPFIEQRADPFILRDGNHYYFIASVPEYDRLEIRRATRWKTYAPPPCRCLA</sequence>
<feature type="transmembrane region" description="Helical" evidence="1">
    <location>
        <begin position="45"/>
        <end position="68"/>
    </location>
</feature>
<name>A0A3S5DP55_CITKO</name>
<dbReference type="InterPro" id="IPR036259">
    <property type="entry name" value="MFS_trans_sf"/>
</dbReference>
<organism evidence="2 3">
    <name type="scientific">Citrobacter koseri</name>
    <name type="common">Citrobacter diversus</name>
    <dbReference type="NCBI Taxonomy" id="545"/>
    <lineage>
        <taxon>Bacteria</taxon>
        <taxon>Pseudomonadati</taxon>
        <taxon>Pseudomonadota</taxon>
        <taxon>Gammaproteobacteria</taxon>
        <taxon>Enterobacterales</taxon>
        <taxon>Enterobacteriaceae</taxon>
        <taxon>Citrobacter</taxon>
    </lineage>
</organism>